<dbReference type="GO" id="GO:0005829">
    <property type="term" value="C:cytosol"/>
    <property type="evidence" value="ECO:0007669"/>
    <property type="project" value="TreeGrafter"/>
</dbReference>
<dbReference type="RefSeq" id="WP_112331647.1">
    <property type="nucleotide sequence ID" value="NZ_JADPHD010000001.1"/>
</dbReference>
<sequence length="336" mass="37258">MNAIYMTTQGERFIERAYSEETRGALEQELNFLGLIQDPAQLEAQREICRQADYIFSTWGMFNLNEEELKTYFPRLKAVFYAAGSVQGFARPLLKQGVRVFSAFAANAVPVAEYTVAQIILAGKGFLQTMALYSSGGNHQAASSYCDGFPGNYGCQVGLIGAGAIGRLVIRMLKEYRLKVVVFDPFLSEEEAERLGVEKCGLERLFAESQTISNHLANNPQTAGMLNYGLFRRMKPNATFINTGRGAQVVEADLVRALREEPGRTALLDVTDPVEPVDPSGELCRLPNVFLTPHIAGSMAEEIRRMGEYMKEEYQAVAAGRAARFEVTEKMLETMA</sequence>
<protein>
    <submittedName>
        <fullName evidence="4">Glycerate dehydrogenase</fullName>
    </submittedName>
</protein>
<proteinExistence type="predicted"/>
<dbReference type="Pfam" id="PF02826">
    <property type="entry name" value="2-Hacid_dh_C"/>
    <property type="match status" value="1"/>
</dbReference>
<accession>A0A328UJT9</accession>
<dbReference type="PANTHER" id="PTHR10996">
    <property type="entry name" value="2-HYDROXYACID DEHYDROGENASE-RELATED"/>
    <property type="match status" value="1"/>
</dbReference>
<evidence type="ECO:0000313" key="5">
    <source>
        <dbReference type="Proteomes" id="UP000249377"/>
    </source>
</evidence>
<dbReference type="SUPFAM" id="SSF51735">
    <property type="entry name" value="NAD(P)-binding Rossmann-fold domains"/>
    <property type="match status" value="1"/>
</dbReference>
<dbReference type="InterPro" id="IPR036291">
    <property type="entry name" value="NAD(P)-bd_dom_sf"/>
</dbReference>
<keyword evidence="2" id="KW-0520">NAD</keyword>
<evidence type="ECO:0000259" key="3">
    <source>
        <dbReference type="Pfam" id="PF02826"/>
    </source>
</evidence>
<dbReference type="GO" id="GO:0030267">
    <property type="term" value="F:glyoxylate reductase (NADPH) activity"/>
    <property type="evidence" value="ECO:0007669"/>
    <property type="project" value="TreeGrafter"/>
</dbReference>
<dbReference type="EMBL" id="QLYR01000001">
    <property type="protein sequence ID" value="RAQ30450.1"/>
    <property type="molecule type" value="Genomic_DNA"/>
</dbReference>
<evidence type="ECO:0000256" key="2">
    <source>
        <dbReference type="ARBA" id="ARBA00023027"/>
    </source>
</evidence>
<feature type="domain" description="D-isomer specific 2-hydroxyacid dehydrogenase NAD-binding" evidence="3">
    <location>
        <begin position="153"/>
        <end position="296"/>
    </location>
</feature>
<dbReference type="CDD" id="cd12167">
    <property type="entry name" value="2-Hacid_dh_8"/>
    <property type="match status" value="1"/>
</dbReference>
<evidence type="ECO:0000256" key="1">
    <source>
        <dbReference type="ARBA" id="ARBA00023002"/>
    </source>
</evidence>
<dbReference type="AlphaFoldDB" id="A0A328UJT9"/>
<dbReference type="GO" id="GO:0016618">
    <property type="term" value="F:hydroxypyruvate reductase [NAD(P)H] activity"/>
    <property type="evidence" value="ECO:0007669"/>
    <property type="project" value="TreeGrafter"/>
</dbReference>
<dbReference type="GO" id="GO:0051287">
    <property type="term" value="F:NAD binding"/>
    <property type="evidence" value="ECO:0007669"/>
    <property type="project" value="InterPro"/>
</dbReference>
<dbReference type="InterPro" id="IPR050223">
    <property type="entry name" value="D-isomer_2-hydroxyacid_DH"/>
</dbReference>
<dbReference type="InterPro" id="IPR006140">
    <property type="entry name" value="D-isomer_DH_NAD-bd"/>
</dbReference>
<dbReference type="PANTHER" id="PTHR10996:SF178">
    <property type="entry name" value="2-HYDROXYACID DEHYDROGENASE YGL185C-RELATED"/>
    <property type="match status" value="1"/>
</dbReference>
<dbReference type="Proteomes" id="UP000249377">
    <property type="component" value="Unassembled WGS sequence"/>
</dbReference>
<evidence type="ECO:0000313" key="4">
    <source>
        <dbReference type="EMBL" id="RAQ30450.1"/>
    </source>
</evidence>
<keyword evidence="5" id="KW-1185">Reference proteome</keyword>
<keyword evidence="1" id="KW-0560">Oxidoreductase</keyword>
<reference evidence="4 5" key="1">
    <citation type="submission" date="2018-06" db="EMBL/GenBank/DDBJ databases">
        <title>Noncontiguous genome sequence of Ruminococcaceae bacterium ASD2818.</title>
        <authorList>
            <person name="Chaplin A.V."/>
            <person name="Sokolova S.R."/>
            <person name="Kochetkova T.O."/>
            <person name="Goltsov A.Y."/>
            <person name="Trofimov D.Y."/>
            <person name="Efimov B.A."/>
        </authorList>
    </citation>
    <scope>NUCLEOTIDE SEQUENCE [LARGE SCALE GENOMIC DNA]</scope>
    <source>
        <strain evidence="4 5">ASD2818</strain>
    </source>
</reference>
<gene>
    <name evidence="4" type="ORF">DPQ25_02815</name>
</gene>
<organism evidence="4 5">
    <name type="scientific">Hydrogeniiclostridium mannosilyticum</name>
    <dbReference type="NCBI Taxonomy" id="2764322"/>
    <lineage>
        <taxon>Bacteria</taxon>
        <taxon>Bacillati</taxon>
        <taxon>Bacillota</taxon>
        <taxon>Clostridia</taxon>
        <taxon>Eubacteriales</taxon>
        <taxon>Acutalibacteraceae</taxon>
        <taxon>Hydrogeniiclostridium</taxon>
    </lineage>
</organism>
<comment type="caution">
    <text evidence="4">The sequence shown here is derived from an EMBL/GenBank/DDBJ whole genome shotgun (WGS) entry which is preliminary data.</text>
</comment>
<name>A0A328UJT9_9FIRM</name>
<dbReference type="Gene3D" id="3.40.50.720">
    <property type="entry name" value="NAD(P)-binding Rossmann-like Domain"/>
    <property type="match status" value="2"/>
</dbReference>